<dbReference type="EMBL" id="LN890280">
    <property type="protein sequence ID" value="CUR51923.1"/>
    <property type="molecule type" value="Genomic_DNA"/>
</dbReference>
<keyword evidence="2" id="KW-1185">Reference proteome</keyword>
<accession>A0A128A3J0</accession>
<protein>
    <submittedName>
        <fullName evidence="1">Uncharacterized protein</fullName>
    </submittedName>
</protein>
<reference evidence="2" key="1">
    <citation type="submission" date="2015-10" db="EMBL/GenBank/DDBJ databases">
        <authorList>
            <person name="Lehtovirta-Morley L.E."/>
            <person name="Vieille C."/>
        </authorList>
    </citation>
    <scope>NUCLEOTIDE SEQUENCE [LARGE SCALE GENOMIC DNA]</scope>
</reference>
<evidence type="ECO:0000313" key="1">
    <source>
        <dbReference type="EMBL" id="CUR51923.1"/>
    </source>
</evidence>
<evidence type="ECO:0000313" key="2">
    <source>
        <dbReference type="Proteomes" id="UP000196239"/>
    </source>
</evidence>
<name>A0A128A3J0_9ARCH</name>
<dbReference type="KEGG" id="ndv:NDEV_1158"/>
<gene>
    <name evidence="1" type="ORF">NDEV_1158</name>
</gene>
<dbReference type="Proteomes" id="UP000196239">
    <property type="component" value="Chromosome 1"/>
</dbReference>
<dbReference type="AlphaFoldDB" id="A0A128A3J0"/>
<sequence length="377" mass="41089">MFVLYWTMTIKSSQKETEKKQMNGQTYRKILLASAISIILILPNTMILQSNAATVQHSHPELPSNALALQQKIDEQTDIHPDWIGILDWNSTGAEIKYLGPAKSNPFKVDPSKWHHTPILVNETRQTTVSNGKQASVSPLVGGTYRPVKVYDSIYWHYNLGGNSIYEITDSYTLTTSNVSGVDLFHWLDAKTSTTGYWPQVSAVYDYANFFGFGQTWSVAFDLWNTGSCTEPAGFPFTTTHAFTTGSTATGYIRADSTTAGKYYMGVTSGGSGASTTFTISGDTGHNIDVGYTTGGGCQYPSGSEVEETASTNTAIYYYGTLTYNYSFYDTSTSSANSYVYSYNGKGGFGGNVSPSATPGTPSSMTYTCYFNAPYCP</sequence>
<proteinExistence type="predicted"/>
<organism evidence="1 2">
    <name type="scientific">Nitrosotalea devaniterrae</name>
    <dbReference type="NCBI Taxonomy" id="1078905"/>
    <lineage>
        <taxon>Archaea</taxon>
        <taxon>Nitrososphaerota</taxon>
        <taxon>Nitrososphaeria</taxon>
        <taxon>Nitrosotaleales</taxon>
        <taxon>Nitrosotaleaceae</taxon>
        <taxon>Nitrosotalea</taxon>
    </lineage>
</organism>